<dbReference type="Proteomes" id="UP001558713">
    <property type="component" value="Unassembled WGS sequence"/>
</dbReference>
<protein>
    <submittedName>
        <fullName evidence="1">Uncharacterized protein</fullName>
    </submittedName>
</protein>
<gene>
    <name evidence="1" type="ORF">V5N11_001606</name>
</gene>
<dbReference type="PANTHER" id="PTHR35483:SF1">
    <property type="entry name" value="GLYCINE-RICH PROTEIN-RELATED"/>
    <property type="match status" value="1"/>
</dbReference>
<organism evidence="1 2">
    <name type="scientific">Cardamine amara subsp. amara</name>
    <dbReference type="NCBI Taxonomy" id="228776"/>
    <lineage>
        <taxon>Eukaryota</taxon>
        <taxon>Viridiplantae</taxon>
        <taxon>Streptophyta</taxon>
        <taxon>Embryophyta</taxon>
        <taxon>Tracheophyta</taxon>
        <taxon>Spermatophyta</taxon>
        <taxon>Magnoliopsida</taxon>
        <taxon>eudicotyledons</taxon>
        <taxon>Gunneridae</taxon>
        <taxon>Pentapetalae</taxon>
        <taxon>rosids</taxon>
        <taxon>malvids</taxon>
        <taxon>Brassicales</taxon>
        <taxon>Brassicaceae</taxon>
        <taxon>Cardamineae</taxon>
        <taxon>Cardamine</taxon>
    </lineage>
</organism>
<comment type="caution">
    <text evidence="1">The sequence shown here is derived from an EMBL/GenBank/DDBJ whole genome shotgun (WGS) entry which is preliminary data.</text>
</comment>
<proteinExistence type="predicted"/>
<sequence length="66" mass="7450">MRASLMSSQFSPLQNHRCRNQRQGPVLCLLGGKDKSSCSDEISSPWKSIEKAMGKKPVEDMLREQI</sequence>
<keyword evidence="2" id="KW-1185">Reference proteome</keyword>
<dbReference type="PANTHER" id="PTHR35483">
    <property type="entry name" value="NUCLEUSENVELOPE PROTEIN"/>
    <property type="match status" value="1"/>
</dbReference>
<name>A0ABD1A924_CARAN</name>
<reference evidence="1 2" key="1">
    <citation type="submission" date="2024-04" db="EMBL/GenBank/DDBJ databases">
        <title>Genome assembly C_amara_ONT_v2.</title>
        <authorList>
            <person name="Yant L."/>
            <person name="Moore C."/>
            <person name="Slenker M."/>
        </authorList>
    </citation>
    <scope>NUCLEOTIDE SEQUENCE [LARGE SCALE GENOMIC DNA]</scope>
    <source>
        <tissue evidence="1">Leaf</tissue>
    </source>
</reference>
<evidence type="ECO:0000313" key="1">
    <source>
        <dbReference type="EMBL" id="KAL1200384.1"/>
    </source>
</evidence>
<dbReference type="EMBL" id="JBANAX010000621">
    <property type="protein sequence ID" value="KAL1200384.1"/>
    <property type="molecule type" value="Genomic_DNA"/>
</dbReference>
<dbReference type="AlphaFoldDB" id="A0ABD1A924"/>
<accession>A0ABD1A924</accession>
<evidence type="ECO:0000313" key="2">
    <source>
        <dbReference type="Proteomes" id="UP001558713"/>
    </source>
</evidence>